<feature type="transmembrane region" description="Helical" evidence="1">
    <location>
        <begin position="41"/>
        <end position="61"/>
    </location>
</feature>
<gene>
    <name evidence="2" type="ORF">AAME72_05920</name>
</gene>
<reference evidence="2" key="1">
    <citation type="submission" date="2024-05" db="EMBL/GenBank/DDBJ databases">
        <title>The Natural Products Discovery Center: Release of the First 8490 Sequenced Strains for Exploring Actinobacteria Biosynthetic Diversity.</title>
        <authorList>
            <person name="Kalkreuter E."/>
            <person name="Kautsar S.A."/>
            <person name="Yang D."/>
            <person name="Bader C.D."/>
            <person name="Teijaro C.N."/>
            <person name="Fluegel L."/>
            <person name="Davis C.M."/>
            <person name="Simpson J.R."/>
            <person name="Lauterbach L."/>
            <person name="Steele A.D."/>
            <person name="Gui C."/>
            <person name="Meng S."/>
            <person name="Li G."/>
            <person name="Viehrig K."/>
            <person name="Ye F."/>
            <person name="Su P."/>
            <person name="Kiefer A.F."/>
            <person name="Nichols A."/>
            <person name="Cepeda A.J."/>
            <person name="Yan W."/>
            <person name="Fan B."/>
            <person name="Jiang Y."/>
            <person name="Adhikari A."/>
            <person name="Zheng C.-J."/>
            <person name="Schuster L."/>
            <person name="Cowan T.M."/>
            <person name="Smanski M.J."/>
            <person name="Chevrette M.G."/>
            <person name="de Carvalho L.P.S."/>
            <person name="Shen B."/>
        </authorList>
    </citation>
    <scope>NUCLEOTIDE SEQUENCE</scope>
    <source>
        <strain evidence="2">NPDC080035</strain>
    </source>
</reference>
<keyword evidence="1" id="KW-1133">Transmembrane helix</keyword>
<dbReference type="EMBL" id="CP157390">
    <property type="protein sequence ID" value="XBM49396.1"/>
    <property type="molecule type" value="Genomic_DNA"/>
</dbReference>
<dbReference type="AlphaFoldDB" id="A0AAU7GHS1"/>
<sequence>MRPPLRPGTWRGGVVTLAGVLPVSLLLNLVLAPLADRLLPHPVTVCVNAILLVAVLNWLLLPLLHWTTRGWALPACPGRPRGEPPS</sequence>
<organism evidence="2">
    <name type="scientific">Leifsonia sp. NPDC080035</name>
    <dbReference type="NCBI Taxonomy" id="3143936"/>
    <lineage>
        <taxon>Bacteria</taxon>
        <taxon>Bacillati</taxon>
        <taxon>Actinomycetota</taxon>
        <taxon>Actinomycetes</taxon>
        <taxon>Micrococcales</taxon>
        <taxon>Microbacteriaceae</taxon>
        <taxon>Leifsonia</taxon>
    </lineage>
</organism>
<proteinExistence type="predicted"/>
<accession>A0AAU7GHS1</accession>
<keyword evidence="1" id="KW-0472">Membrane</keyword>
<protein>
    <submittedName>
        <fullName evidence="2">Uncharacterized protein</fullName>
    </submittedName>
</protein>
<evidence type="ECO:0000256" key="1">
    <source>
        <dbReference type="SAM" id="Phobius"/>
    </source>
</evidence>
<keyword evidence="1" id="KW-0812">Transmembrane</keyword>
<feature type="transmembrane region" description="Helical" evidence="1">
    <location>
        <begin position="12"/>
        <end position="35"/>
    </location>
</feature>
<name>A0AAU7GHS1_9MICO</name>
<evidence type="ECO:0000313" key="2">
    <source>
        <dbReference type="EMBL" id="XBM49396.1"/>
    </source>
</evidence>
<dbReference type="RefSeq" id="WP_348789314.1">
    <property type="nucleotide sequence ID" value="NZ_CP157390.1"/>
</dbReference>